<gene>
    <name evidence="1" type="ordered locus">Srot_1718</name>
</gene>
<dbReference type="RefSeq" id="WP_013138631.1">
    <property type="nucleotide sequence ID" value="NC_014168.1"/>
</dbReference>
<dbReference type="PROSITE" id="PS51257">
    <property type="entry name" value="PROKAR_LIPOPROTEIN"/>
    <property type="match status" value="1"/>
</dbReference>
<evidence type="ECO:0008006" key="3">
    <source>
        <dbReference type="Google" id="ProtNLM"/>
    </source>
</evidence>
<reference evidence="1 2" key="1">
    <citation type="journal article" date="2010" name="Stand. Genomic Sci.">
        <title>Complete genome sequence of Segniliparus rotundus type strain (CDC 1076).</title>
        <authorList>
            <person name="Sikorski J."/>
            <person name="Lapidus A."/>
            <person name="Copeland A."/>
            <person name="Misra M."/>
            <person name="Glavina Del Rio T."/>
            <person name="Nolan M."/>
            <person name="Lucas S."/>
            <person name="Chen F."/>
            <person name="Tice H."/>
            <person name="Cheng J.F."/>
            <person name="Jando M."/>
            <person name="Schneider S."/>
            <person name="Bruce D."/>
            <person name="Goodwin L."/>
            <person name="Pitluck S."/>
            <person name="Liolios K."/>
            <person name="Mikhailova N."/>
            <person name="Pati A."/>
            <person name="Ivanova N."/>
            <person name="Mavromatis K."/>
            <person name="Chen A."/>
            <person name="Palaniappan K."/>
            <person name="Chertkov O."/>
            <person name="Land M."/>
            <person name="Hauser L."/>
            <person name="Chang Y.J."/>
            <person name="Jeffries C.D."/>
            <person name="Brettin T."/>
            <person name="Detter J.C."/>
            <person name="Han C."/>
            <person name="Rohde M."/>
            <person name="Goker M."/>
            <person name="Bristow J."/>
            <person name="Eisen J.A."/>
            <person name="Markowitz V."/>
            <person name="Hugenholtz P."/>
            <person name="Kyrpides N.C."/>
            <person name="Klenk H.P."/>
        </authorList>
    </citation>
    <scope>NUCLEOTIDE SEQUENCE [LARGE SCALE GENOMIC DNA]</scope>
    <source>
        <strain evidence="2">ATCC BAA-972 / CDC 1076 / CIP 108378 / DSM 44985 / JCM 13578</strain>
    </source>
</reference>
<dbReference type="HOGENOM" id="CLU_1569613_0_0_11"/>
<keyword evidence="2" id="KW-1185">Reference proteome</keyword>
<organism evidence="1 2">
    <name type="scientific">Segniliparus rotundus (strain ATCC BAA-972 / CDC 1076 / CIP 108378 / DSM 44985 / JCM 13578)</name>
    <dbReference type="NCBI Taxonomy" id="640132"/>
    <lineage>
        <taxon>Bacteria</taxon>
        <taxon>Bacillati</taxon>
        <taxon>Actinomycetota</taxon>
        <taxon>Actinomycetes</taxon>
        <taxon>Mycobacteriales</taxon>
        <taxon>Segniliparaceae</taxon>
        <taxon>Segniliparus</taxon>
    </lineage>
</organism>
<dbReference type="EMBL" id="CP001958">
    <property type="protein sequence ID" value="ADG98178.1"/>
    <property type="molecule type" value="Genomic_DNA"/>
</dbReference>
<evidence type="ECO:0000313" key="2">
    <source>
        <dbReference type="Proteomes" id="UP000002247"/>
    </source>
</evidence>
<dbReference type="Proteomes" id="UP000002247">
    <property type="component" value="Chromosome"/>
</dbReference>
<dbReference type="OrthoDB" id="4781513at2"/>
<name>D6Z898_SEGRD</name>
<dbReference type="AlphaFoldDB" id="D6Z898"/>
<sequence length="186" mass="20607">MRRPPLLLALLSLVGLMGGGCVKPDDRVDLLAARIVAQLKADPLVTDAQYRYTAPQGIDDADPHLTFSIEVLPGHAGADEWKPQTRRVVEEVWKTPARLNQVKVVFNTRSAVGASPEQSDGAGTMQQPLFQVQVNLLFNPANTVQPSAEPTFSVEPRIAERHLDEWRFAQELQRDLYATYGPHKTS</sequence>
<evidence type="ECO:0000313" key="1">
    <source>
        <dbReference type="EMBL" id="ADG98178.1"/>
    </source>
</evidence>
<protein>
    <recommendedName>
        <fullName evidence="3">Lipoprotein</fullName>
    </recommendedName>
</protein>
<dbReference type="STRING" id="640132.Srot_1718"/>
<proteinExistence type="predicted"/>
<accession>D6Z898</accession>
<dbReference type="KEGG" id="srt:Srot_1718"/>